<dbReference type="AlphaFoldDB" id="A0A250IRD1"/>
<evidence type="ECO:0000256" key="1">
    <source>
        <dbReference type="ARBA" id="ARBA00022491"/>
    </source>
</evidence>
<keyword evidence="7" id="KW-1185">Reference proteome</keyword>
<dbReference type="Proteomes" id="UP000217289">
    <property type="component" value="Chromosome"/>
</dbReference>
<dbReference type="InterPro" id="IPR001034">
    <property type="entry name" value="DeoR_HTH"/>
</dbReference>
<evidence type="ECO:0000256" key="3">
    <source>
        <dbReference type="ARBA" id="ARBA00023125"/>
    </source>
</evidence>
<keyword evidence="4" id="KW-0804">Transcription</keyword>
<dbReference type="GO" id="GO:0003677">
    <property type="term" value="F:DNA binding"/>
    <property type="evidence" value="ECO:0007669"/>
    <property type="project" value="UniProtKB-KW"/>
</dbReference>
<keyword evidence="2" id="KW-0805">Transcription regulation</keyword>
<name>A0A250IRD1_9BACT</name>
<evidence type="ECO:0000256" key="2">
    <source>
        <dbReference type="ARBA" id="ARBA00023015"/>
    </source>
</evidence>
<sequence>MLTLERRKRILETLANDQRVVASALAAEFGVSEDTVRRDLRELAEEGLLRRVYGGAVPRSPVSPTYAGRRGESVAAKSAIAATAAGFFRAGQVVFIDAGTTALAVAMHIPKELALTVVTHSLPVASALAEHPTVEVILLGGRVLKAALATVGAETVEGYRRIRADLCVLGTASVHPDIGLGVFVHEDAEVKRAMVGAAAEVMVVAAGEKLGTTAPFLVGPLSIVDRLVTDEAAPDEVTRTLARAGVDIVRG</sequence>
<dbReference type="Gene3D" id="1.10.10.10">
    <property type="entry name" value="Winged helix-like DNA-binding domain superfamily/Winged helix DNA-binding domain"/>
    <property type="match status" value="1"/>
</dbReference>
<dbReference type="Gene3D" id="3.40.50.1360">
    <property type="match status" value="1"/>
</dbReference>
<dbReference type="KEGG" id="mbd:MEBOL_007209"/>
<feature type="domain" description="HTH deoR-type" evidence="5">
    <location>
        <begin position="3"/>
        <end position="58"/>
    </location>
</feature>
<dbReference type="OrthoDB" id="9797223at2"/>
<dbReference type="SMART" id="SM01134">
    <property type="entry name" value="DeoRC"/>
    <property type="match status" value="1"/>
</dbReference>
<dbReference type="InterPro" id="IPR037171">
    <property type="entry name" value="NagB/RpiA_transferase-like"/>
</dbReference>
<evidence type="ECO:0000259" key="5">
    <source>
        <dbReference type="PROSITE" id="PS51000"/>
    </source>
</evidence>
<dbReference type="Pfam" id="PF08220">
    <property type="entry name" value="HTH_DeoR"/>
    <property type="match status" value="1"/>
</dbReference>
<organism evidence="6 7">
    <name type="scientific">Melittangium boletus DSM 14713</name>
    <dbReference type="NCBI Taxonomy" id="1294270"/>
    <lineage>
        <taxon>Bacteria</taxon>
        <taxon>Pseudomonadati</taxon>
        <taxon>Myxococcota</taxon>
        <taxon>Myxococcia</taxon>
        <taxon>Myxococcales</taxon>
        <taxon>Cystobacterineae</taxon>
        <taxon>Archangiaceae</taxon>
        <taxon>Melittangium</taxon>
    </lineage>
</organism>
<evidence type="ECO:0000313" key="6">
    <source>
        <dbReference type="EMBL" id="ATB33711.1"/>
    </source>
</evidence>
<accession>A0A250IRD1</accession>
<evidence type="ECO:0000256" key="4">
    <source>
        <dbReference type="ARBA" id="ARBA00023163"/>
    </source>
</evidence>
<dbReference type="SUPFAM" id="SSF46785">
    <property type="entry name" value="Winged helix' DNA-binding domain"/>
    <property type="match status" value="1"/>
</dbReference>
<reference evidence="6 7" key="1">
    <citation type="submission" date="2017-06" db="EMBL/GenBank/DDBJ databases">
        <authorList>
            <person name="Kim H.J."/>
            <person name="Triplett B.A."/>
        </authorList>
    </citation>
    <scope>NUCLEOTIDE SEQUENCE [LARGE SCALE GENOMIC DNA]</scope>
    <source>
        <strain evidence="6 7">DSM 14713</strain>
    </source>
</reference>
<keyword evidence="1" id="KW-0678">Repressor</keyword>
<dbReference type="InterPro" id="IPR036388">
    <property type="entry name" value="WH-like_DNA-bd_sf"/>
</dbReference>
<dbReference type="RefSeq" id="WP_095981703.1">
    <property type="nucleotide sequence ID" value="NZ_CP022163.1"/>
</dbReference>
<dbReference type="InterPro" id="IPR036390">
    <property type="entry name" value="WH_DNA-bd_sf"/>
</dbReference>
<dbReference type="PROSITE" id="PS00894">
    <property type="entry name" value="HTH_DEOR_1"/>
    <property type="match status" value="1"/>
</dbReference>
<dbReference type="GO" id="GO:0003700">
    <property type="term" value="F:DNA-binding transcription factor activity"/>
    <property type="evidence" value="ECO:0007669"/>
    <property type="project" value="InterPro"/>
</dbReference>
<dbReference type="SUPFAM" id="SSF100950">
    <property type="entry name" value="NagB/RpiA/CoA transferase-like"/>
    <property type="match status" value="1"/>
</dbReference>
<protein>
    <submittedName>
        <fullName evidence="6">Transcriptional regulators of sugar metabolism</fullName>
    </submittedName>
</protein>
<dbReference type="PROSITE" id="PS51000">
    <property type="entry name" value="HTH_DEOR_2"/>
    <property type="match status" value="1"/>
</dbReference>
<dbReference type="InterPro" id="IPR050313">
    <property type="entry name" value="Carb_Metab_HTH_regulators"/>
</dbReference>
<proteinExistence type="predicted"/>
<dbReference type="InterPro" id="IPR014036">
    <property type="entry name" value="DeoR-like_C"/>
</dbReference>
<dbReference type="EMBL" id="CP022163">
    <property type="protein sequence ID" value="ATB33711.1"/>
    <property type="molecule type" value="Genomic_DNA"/>
</dbReference>
<dbReference type="PRINTS" id="PR00037">
    <property type="entry name" value="HTHLACR"/>
</dbReference>
<dbReference type="Pfam" id="PF00455">
    <property type="entry name" value="DeoRC"/>
    <property type="match status" value="1"/>
</dbReference>
<dbReference type="SMART" id="SM00420">
    <property type="entry name" value="HTH_DEOR"/>
    <property type="match status" value="1"/>
</dbReference>
<dbReference type="InterPro" id="IPR018356">
    <property type="entry name" value="Tscrpt_reg_HTH_DeoR_CS"/>
</dbReference>
<evidence type="ECO:0000313" key="7">
    <source>
        <dbReference type="Proteomes" id="UP000217289"/>
    </source>
</evidence>
<dbReference type="PANTHER" id="PTHR30363">
    <property type="entry name" value="HTH-TYPE TRANSCRIPTIONAL REGULATOR SRLR-RELATED"/>
    <property type="match status" value="1"/>
</dbReference>
<dbReference type="PANTHER" id="PTHR30363:SF4">
    <property type="entry name" value="GLYCEROL-3-PHOSPHATE REGULON REPRESSOR"/>
    <property type="match status" value="1"/>
</dbReference>
<gene>
    <name evidence="6" type="ORF">MEBOL_007209</name>
</gene>
<keyword evidence="3" id="KW-0238">DNA-binding</keyword>